<organism evidence="2 3">
    <name type="scientific">Streptomyces xanthochromogenes</name>
    <dbReference type="NCBI Taxonomy" id="67384"/>
    <lineage>
        <taxon>Bacteria</taxon>
        <taxon>Bacillati</taxon>
        <taxon>Actinomycetota</taxon>
        <taxon>Actinomycetes</taxon>
        <taxon>Kitasatosporales</taxon>
        <taxon>Streptomycetaceae</taxon>
        <taxon>Streptomyces</taxon>
    </lineage>
</organism>
<evidence type="ECO:0008006" key="4">
    <source>
        <dbReference type="Google" id="ProtNLM"/>
    </source>
</evidence>
<dbReference type="EMBL" id="BMUU01000005">
    <property type="protein sequence ID" value="GGY38908.1"/>
    <property type="molecule type" value="Genomic_DNA"/>
</dbReference>
<name>A0ABQ3A9U9_9ACTN</name>
<keyword evidence="1" id="KW-0732">Signal</keyword>
<feature type="chain" id="PRO_5045356759" description="Proteinase inhibitor I42 chagasin domain-containing protein" evidence="1">
    <location>
        <begin position="25"/>
        <end position="145"/>
    </location>
</feature>
<sequence>MRIETARRLAVPLAWSLGAALVAAAGPAAARPHLAPGHAAAKRVVLTNADDGRTVTPAVGDDVEVRLTGTRSPGATYTWSAPRSGGADTLRRTAGGVTPDGGAVAVFHVVGRGVATLTSERSCRPDPGRVCPLVVVPWKVTAEVR</sequence>
<dbReference type="RefSeq" id="WP_190027574.1">
    <property type="nucleotide sequence ID" value="NZ_BMUU01000005.1"/>
</dbReference>
<proteinExistence type="predicted"/>
<accession>A0ABQ3A9U9</accession>
<evidence type="ECO:0000313" key="3">
    <source>
        <dbReference type="Proteomes" id="UP000600946"/>
    </source>
</evidence>
<dbReference type="GeneID" id="96291574"/>
<keyword evidence="3" id="KW-1185">Reference proteome</keyword>
<comment type="caution">
    <text evidence="2">The sequence shown here is derived from an EMBL/GenBank/DDBJ whole genome shotgun (WGS) entry which is preliminary data.</text>
</comment>
<feature type="signal peptide" evidence="1">
    <location>
        <begin position="1"/>
        <end position="24"/>
    </location>
</feature>
<dbReference type="Proteomes" id="UP000600946">
    <property type="component" value="Unassembled WGS sequence"/>
</dbReference>
<protein>
    <recommendedName>
        <fullName evidence="4">Proteinase inhibitor I42 chagasin domain-containing protein</fullName>
    </recommendedName>
</protein>
<evidence type="ECO:0000313" key="2">
    <source>
        <dbReference type="EMBL" id="GGY38908.1"/>
    </source>
</evidence>
<gene>
    <name evidence="2" type="ORF">GCM10010326_36230</name>
</gene>
<evidence type="ECO:0000256" key="1">
    <source>
        <dbReference type="SAM" id="SignalP"/>
    </source>
</evidence>
<reference evidence="3" key="1">
    <citation type="journal article" date="2019" name="Int. J. Syst. Evol. Microbiol.">
        <title>The Global Catalogue of Microorganisms (GCM) 10K type strain sequencing project: providing services to taxonomists for standard genome sequencing and annotation.</title>
        <authorList>
            <consortium name="The Broad Institute Genomics Platform"/>
            <consortium name="The Broad Institute Genome Sequencing Center for Infectious Disease"/>
            <person name="Wu L."/>
            <person name="Ma J."/>
        </authorList>
    </citation>
    <scope>NUCLEOTIDE SEQUENCE [LARGE SCALE GENOMIC DNA]</scope>
    <source>
        <strain evidence="3">JCM 4594</strain>
    </source>
</reference>